<feature type="domain" description="DUF4136" evidence="2">
    <location>
        <begin position="49"/>
        <end position="190"/>
    </location>
</feature>
<proteinExistence type="predicted"/>
<sequence>MTTTRRTALIITAAALGLATLAACSGIYTLSADVQTFGAWPEGRKPGLYAFERLPSQQGDKRQDALEDSARLALEKAGFRPATDAKSADILVTLGARVSALDRAPWDDPLWWRWHIGYANWRHGFGRGRVGGFAGLDLTEKRYDREVALLLRERASGEPLYEARASNDGITQGDAALVGGLMQAAMGDFPQTRPEVHRITVQVGAK</sequence>
<reference evidence="3" key="1">
    <citation type="submission" date="2023-01" db="EMBL/GenBank/DDBJ databases">
        <title>Whole genome sequence of Paucibacter sp. S2-9 isolated from pond sediment.</title>
        <authorList>
            <person name="Jung J.Y."/>
        </authorList>
    </citation>
    <scope>NUCLEOTIDE SEQUENCE</scope>
    <source>
        <strain evidence="3">S2-9</strain>
    </source>
</reference>
<evidence type="ECO:0000259" key="2">
    <source>
        <dbReference type="Pfam" id="PF13590"/>
    </source>
</evidence>
<dbReference type="InterPro" id="IPR006311">
    <property type="entry name" value="TAT_signal"/>
</dbReference>
<feature type="signal peptide" evidence="1">
    <location>
        <begin position="1"/>
        <end position="22"/>
    </location>
</feature>
<dbReference type="InterPro" id="IPR025411">
    <property type="entry name" value="DUF4136"/>
</dbReference>
<dbReference type="Proteomes" id="UP001177769">
    <property type="component" value="Chromosome"/>
</dbReference>
<dbReference type="PROSITE" id="PS51257">
    <property type="entry name" value="PROKAR_LIPOPROTEIN"/>
    <property type="match status" value="1"/>
</dbReference>
<evidence type="ECO:0000313" key="4">
    <source>
        <dbReference type="Proteomes" id="UP001177769"/>
    </source>
</evidence>
<evidence type="ECO:0000313" key="3">
    <source>
        <dbReference type="EMBL" id="WIT12498.1"/>
    </source>
</evidence>
<evidence type="ECO:0000256" key="1">
    <source>
        <dbReference type="SAM" id="SignalP"/>
    </source>
</evidence>
<gene>
    <name evidence="3" type="ORF">PFX98_02525</name>
</gene>
<accession>A0AA95NHH2</accession>
<dbReference type="EMBL" id="CP116346">
    <property type="protein sequence ID" value="WIT12498.1"/>
    <property type="molecule type" value="Genomic_DNA"/>
</dbReference>
<feature type="chain" id="PRO_5041649334" evidence="1">
    <location>
        <begin position="23"/>
        <end position="206"/>
    </location>
</feature>
<keyword evidence="1" id="KW-0732">Signal</keyword>
<dbReference type="RefSeq" id="WP_285233596.1">
    <property type="nucleotide sequence ID" value="NZ_CP116346.1"/>
</dbReference>
<name>A0AA95NHH2_9BURK</name>
<keyword evidence="4" id="KW-1185">Reference proteome</keyword>
<dbReference type="KEGG" id="pais:PFX98_02525"/>
<organism evidence="3 4">
    <name type="scientific">Paucibacter sediminis</name>
    <dbReference type="NCBI Taxonomy" id="3019553"/>
    <lineage>
        <taxon>Bacteria</taxon>
        <taxon>Pseudomonadati</taxon>
        <taxon>Pseudomonadota</taxon>
        <taxon>Betaproteobacteria</taxon>
        <taxon>Burkholderiales</taxon>
        <taxon>Sphaerotilaceae</taxon>
        <taxon>Roseateles</taxon>
    </lineage>
</organism>
<dbReference type="Pfam" id="PF13590">
    <property type="entry name" value="DUF4136"/>
    <property type="match status" value="1"/>
</dbReference>
<protein>
    <submittedName>
        <fullName evidence="3">DUF4136 domain-containing protein</fullName>
    </submittedName>
</protein>
<dbReference type="AlphaFoldDB" id="A0AA95NHH2"/>
<dbReference type="PROSITE" id="PS51318">
    <property type="entry name" value="TAT"/>
    <property type="match status" value="1"/>
</dbReference>